<evidence type="ECO:0000256" key="6">
    <source>
        <dbReference type="SAM" id="MobiDB-lite"/>
    </source>
</evidence>
<comment type="caution">
    <text evidence="8">The sequence shown here is derived from an EMBL/GenBank/DDBJ whole genome shotgun (WGS) entry which is preliminary data.</text>
</comment>
<proteinExistence type="predicted"/>
<evidence type="ECO:0000256" key="3">
    <source>
        <dbReference type="ARBA" id="ARBA00022525"/>
    </source>
</evidence>
<feature type="region of interest" description="Disordered" evidence="6">
    <location>
        <begin position="315"/>
        <end position="383"/>
    </location>
</feature>
<evidence type="ECO:0000259" key="7">
    <source>
        <dbReference type="Pfam" id="PF03443"/>
    </source>
</evidence>
<evidence type="ECO:0000256" key="4">
    <source>
        <dbReference type="ARBA" id="ARBA00023157"/>
    </source>
</evidence>
<dbReference type="Proteomes" id="UP000481861">
    <property type="component" value="Unassembled WGS sequence"/>
</dbReference>
<evidence type="ECO:0000313" key="9">
    <source>
        <dbReference type="Proteomes" id="UP000481861"/>
    </source>
</evidence>
<name>A0A7C8M317_9PLEO</name>
<protein>
    <recommendedName>
        <fullName evidence="5">AA9 family lytic polysaccharide monooxygenase</fullName>
        <ecNumber evidence="5">1.14.99.56</ecNumber>
    </recommendedName>
    <alternativeName>
        <fullName evidence="5">Endo-beta-1,4-glucanase</fullName>
    </alternativeName>
    <alternativeName>
        <fullName evidence="5">Glycosyl hydrolase 61 family protein</fullName>
    </alternativeName>
</protein>
<feature type="compositionally biased region" description="Basic and acidic residues" evidence="6">
    <location>
        <begin position="353"/>
        <end position="372"/>
    </location>
</feature>
<accession>A0A7C8M317</accession>
<dbReference type="CDD" id="cd21175">
    <property type="entry name" value="LPMO_AA9"/>
    <property type="match status" value="1"/>
</dbReference>
<dbReference type="EC" id="1.14.99.56" evidence="5"/>
<keyword evidence="8" id="KW-0378">Hydrolase</keyword>
<sequence length="432" mass="46284">MSTGPSGSASDPLIDLSSKDMACNVGGTKGVQRVVAVDDGAVLSFKFQSYPDDASKMSYDPGHQGPCAVYLKKVDSAIKDEGAGDGWFKIFAEGYDASTSQWCNQKLIDNKGRLSIRLPKGLQGGDYLIRPELVTLHAANEGEPQFYTSCAQAYIKSSGNLVPESTVSIPGEFKHTDESLTWNIYDGMDNAKYPLPGPKVAKLVAGSSTSSTGQTEGLLPKECIAVKGDWCGKQVPSYTDETSCWKSSEDCYAQADTCYANKIATGNKPCESWSKQLCEVIQADCRAGKSGPPKVDLLPKLEKIDNGLVFEAQNEGASTSPSNQENKPAEEVKPSASATPAAAQSTPEPTPAVEKEAVVAEDNSKPAEDPKPDMVISAPPATTPSPTTVICPPGFQCVTKHTTAVVTKVKYETVYPKQKRQSLHHRRHMHSL</sequence>
<dbReference type="PANTHER" id="PTHR33353:SF32">
    <property type="entry name" value="ENDO-BETA-1,4-GLUCANASE D"/>
    <property type="match status" value="1"/>
</dbReference>
<feature type="compositionally biased region" description="Low complexity" evidence="6">
    <location>
        <begin position="334"/>
        <end position="347"/>
    </location>
</feature>
<dbReference type="OrthoDB" id="5985073at2759"/>
<keyword evidence="5" id="KW-0624">Polysaccharide degradation</keyword>
<comment type="catalytic activity">
    <reaction evidence="5">
        <text>[(1-&gt;4)-beta-D-glucosyl]n+m + reduced acceptor + O2 = 4-dehydro-beta-D-glucosyl-[(1-&gt;4)-beta-D-glucosyl]n-1 + [(1-&gt;4)-beta-D-glucosyl]m + acceptor + H2O.</text>
        <dbReference type="EC" id="1.14.99.56"/>
    </reaction>
</comment>
<dbReference type="AlphaFoldDB" id="A0A7C8M317"/>
<organism evidence="8 9">
    <name type="scientific">Massariosphaeria phaeospora</name>
    <dbReference type="NCBI Taxonomy" id="100035"/>
    <lineage>
        <taxon>Eukaryota</taxon>
        <taxon>Fungi</taxon>
        <taxon>Dikarya</taxon>
        <taxon>Ascomycota</taxon>
        <taxon>Pezizomycotina</taxon>
        <taxon>Dothideomycetes</taxon>
        <taxon>Pleosporomycetidae</taxon>
        <taxon>Pleosporales</taxon>
        <taxon>Pleosporales incertae sedis</taxon>
        <taxon>Massariosphaeria</taxon>
    </lineage>
</organism>
<evidence type="ECO:0000256" key="1">
    <source>
        <dbReference type="ARBA" id="ARBA00001973"/>
    </source>
</evidence>
<keyword evidence="3 5" id="KW-0964">Secreted</keyword>
<dbReference type="EMBL" id="JAADJZ010000028">
    <property type="protein sequence ID" value="KAF2866241.1"/>
    <property type="molecule type" value="Genomic_DNA"/>
</dbReference>
<keyword evidence="5" id="KW-0136">Cellulose degradation</keyword>
<keyword evidence="5" id="KW-0119">Carbohydrate metabolism</keyword>
<evidence type="ECO:0000256" key="2">
    <source>
        <dbReference type="ARBA" id="ARBA00004613"/>
    </source>
</evidence>
<keyword evidence="4 5" id="KW-1015">Disulfide bond</keyword>
<dbReference type="GO" id="GO:0030245">
    <property type="term" value="P:cellulose catabolic process"/>
    <property type="evidence" value="ECO:0007669"/>
    <property type="project" value="UniProtKB-UniRule"/>
</dbReference>
<feature type="compositionally biased region" description="Polar residues" evidence="6">
    <location>
        <begin position="315"/>
        <end position="326"/>
    </location>
</feature>
<dbReference type="Gene3D" id="2.70.50.70">
    <property type="match status" value="1"/>
</dbReference>
<feature type="domain" description="Auxiliary Activity family 9 catalytic" evidence="7">
    <location>
        <begin position="10"/>
        <end position="193"/>
    </location>
</feature>
<dbReference type="GO" id="GO:0005576">
    <property type="term" value="C:extracellular region"/>
    <property type="evidence" value="ECO:0007669"/>
    <property type="project" value="UniProtKB-SubCell"/>
</dbReference>
<comment type="subcellular location">
    <subcellularLocation>
        <location evidence="2 5">Secreted</location>
    </subcellularLocation>
</comment>
<comment type="domain">
    <text evidence="5">Has a modular structure: an endo-beta-1,4-glucanase catalytic module at the N-terminus, a linker rich in serines and threonines, and a C-terminal carbohydrate-binding module (CBM).</text>
</comment>
<comment type="function">
    <text evidence="5">Lytic polysaccharide monooxygenase (LMPO) that depolymerizes crystalline and amorphous polysaccharides via the oxidation of scissile alpha- or beta-(1-4)-glycosidic bonds, yielding C1 and/or C4 oxidation products. Catalysis by LPMOs requires the reduction of the active-site copper from Cu(II) to Cu(I) by a reducing agent and H(2)O(2) or O(2) as a cosubstrate.</text>
</comment>
<keyword evidence="9" id="KW-1185">Reference proteome</keyword>
<evidence type="ECO:0000256" key="5">
    <source>
        <dbReference type="RuleBase" id="RU368122"/>
    </source>
</evidence>
<evidence type="ECO:0000313" key="8">
    <source>
        <dbReference type="EMBL" id="KAF2866241.1"/>
    </source>
</evidence>
<dbReference type="InterPro" id="IPR005103">
    <property type="entry name" value="AA9_LPMO"/>
</dbReference>
<reference evidence="8 9" key="1">
    <citation type="submission" date="2020-01" db="EMBL/GenBank/DDBJ databases">
        <authorList>
            <consortium name="DOE Joint Genome Institute"/>
            <person name="Haridas S."/>
            <person name="Albert R."/>
            <person name="Binder M."/>
            <person name="Bloem J."/>
            <person name="Labutti K."/>
            <person name="Salamov A."/>
            <person name="Andreopoulos B."/>
            <person name="Baker S.E."/>
            <person name="Barry K."/>
            <person name="Bills G."/>
            <person name="Bluhm B.H."/>
            <person name="Cannon C."/>
            <person name="Castanera R."/>
            <person name="Culley D.E."/>
            <person name="Daum C."/>
            <person name="Ezra D."/>
            <person name="Gonzalez J.B."/>
            <person name="Henrissat B."/>
            <person name="Kuo A."/>
            <person name="Liang C."/>
            <person name="Lipzen A."/>
            <person name="Lutzoni F."/>
            <person name="Magnuson J."/>
            <person name="Mondo S."/>
            <person name="Nolan M."/>
            <person name="Ohm R."/>
            <person name="Pangilinan J."/>
            <person name="Park H.-J.H."/>
            <person name="Ramirez L."/>
            <person name="Alfaro M."/>
            <person name="Sun H."/>
            <person name="Tritt A."/>
            <person name="Yoshinaga Y."/>
            <person name="Zwiers L.-H.L."/>
            <person name="Turgeon B.G."/>
            <person name="Goodwin S.B."/>
            <person name="Spatafora J.W."/>
            <person name="Crous P.W."/>
            <person name="Grigoriev I.V."/>
        </authorList>
    </citation>
    <scope>NUCLEOTIDE SEQUENCE [LARGE SCALE GENOMIC DNA]</scope>
    <source>
        <strain evidence="8 9">CBS 611.86</strain>
    </source>
</reference>
<gene>
    <name evidence="8" type="ORF">BDV95DRAFT_205514</name>
</gene>
<dbReference type="GO" id="GO:0008810">
    <property type="term" value="F:cellulase activity"/>
    <property type="evidence" value="ECO:0007669"/>
    <property type="project" value="UniProtKB-UniRule"/>
</dbReference>
<dbReference type="Pfam" id="PF03443">
    <property type="entry name" value="AA9"/>
    <property type="match status" value="1"/>
</dbReference>
<dbReference type="InterPro" id="IPR049892">
    <property type="entry name" value="AA9"/>
</dbReference>
<dbReference type="GO" id="GO:0030248">
    <property type="term" value="F:cellulose binding"/>
    <property type="evidence" value="ECO:0007669"/>
    <property type="project" value="UniProtKB-UniRule"/>
</dbReference>
<comment type="cofactor">
    <cofactor evidence="1">
        <name>Cu(2+)</name>
        <dbReference type="ChEBI" id="CHEBI:29036"/>
    </cofactor>
</comment>
<dbReference type="PANTHER" id="PTHR33353">
    <property type="entry name" value="PUTATIVE (AFU_ORTHOLOGUE AFUA_1G12560)-RELATED"/>
    <property type="match status" value="1"/>
</dbReference>